<name>A0A833VGP1_9POAL</name>
<sequence>MTQLCDKMIDFFMNTKPKTKDWRKLLSHRDDWKKYKDNFYNRCRVRIDTENDASFKQKLVLLARKIKKIDDEVERHMELFKEVQENPLDIDAVVARRRKDFTGDFFQHLNVLADTYRSLEKQDAIIRLGAKCLSAVRAYDCTLENLDSMETAQSKFDDILNSASLEEACSKITSLAKPKELDSSLILLINHAWAAAKESTTMKNEVKEIMYQIYKATQKSLRIISPPEIRLLKHLLNIEDPDERFAALANSFTLEDDAEPSKDPDALCTTPEKLHKWIKIMLDAYHLNKEETDLIEARKLGDPMIIQRLIILKQTLEEDYLKRHVDEEGEKAKEGEEAEEGEETEG</sequence>
<reference evidence="2" key="1">
    <citation type="submission" date="2020-01" db="EMBL/GenBank/DDBJ databases">
        <title>Genome sequence of Kobresia littledalei, the first chromosome-level genome in the family Cyperaceae.</title>
        <authorList>
            <person name="Qu G."/>
        </authorList>
    </citation>
    <scope>NUCLEOTIDE SEQUENCE</scope>
    <source>
        <strain evidence="2">C.B.Clarke</strain>
        <tissue evidence="2">Leaf</tissue>
    </source>
</reference>
<feature type="compositionally biased region" description="Basic and acidic residues" evidence="1">
    <location>
        <begin position="324"/>
        <end position="335"/>
    </location>
</feature>
<feature type="compositionally biased region" description="Acidic residues" evidence="1">
    <location>
        <begin position="336"/>
        <end position="346"/>
    </location>
</feature>
<feature type="region of interest" description="Disordered" evidence="1">
    <location>
        <begin position="324"/>
        <end position="346"/>
    </location>
</feature>
<evidence type="ECO:0000256" key="1">
    <source>
        <dbReference type="SAM" id="MobiDB-lite"/>
    </source>
</evidence>
<accession>A0A833VGP1</accession>
<dbReference type="OrthoDB" id="509361at2759"/>
<dbReference type="PANTHER" id="PTHR31755">
    <property type="entry name" value="FOLATE RECEPTOR-LIKE"/>
    <property type="match status" value="1"/>
</dbReference>
<organism evidence="2 3">
    <name type="scientific">Carex littledalei</name>
    <dbReference type="NCBI Taxonomy" id="544730"/>
    <lineage>
        <taxon>Eukaryota</taxon>
        <taxon>Viridiplantae</taxon>
        <taxon>Streptophyta</taxon>
        <taxon>Embryophyta</taxon>
        <taxon>Tracheophyta</taxon>
        <taxon>Spermatophyta</taxon>
        <taxon>Magnoliopsida</taxon>
        <taxon>Liliopsida</taxon>
        <taxon>Poales</taxon>
        <taxon>Cyperaceae</taxon>
        <taxon>Cyperoideae</taxon>
        <taxon>Cariceae</taxon>
        <taxon>Carex</taxon>
        <taxon>Carex subgen. Euthyceras</taxon>
    </lineage>
</organism>
<comment type="caution">
    <text evidence="2">The sequence shown here is derived from an EMBL/GenBank/DDBJ whole genome shotgun (WGS) entry which is preliminary data.</text>
</comment>
<dbReference type="GO" id="GO:0009941">
    <property type="term" value="C:chloroplast envelope"/>
    <property type="evidence" value="ECO:0007669"/>
    <property type="project" value="TreeGrafter"/>
</dbReference>
<protein>
    <submittedName>
        <fullName evidence="2">Uncharacterized protein</fullName>
    </submittedName>
</protein>
<dbReference type="InterPro" id="IPR040320">
    <property type="entry name" value="At4g37920-like"/>
</dbReference>
<gene>
    <name evidence="2" type="ORF">FCM35_KLT18668</name>
</gene>
<dbReference type="GO" id="GO:0009535">
    <property type="term" value="C:chloroplast thylakoid membrane"/>
    <property type="evidence" value="ECO:0007669"/>
    <property type="project" value="TreeGrafter"/>
</dbReference>
<evidence type="ECO:0000313" key="3">
    <source>
        <dbReference type="Proteomes" id="UP000623129"/>
    </source>
</evidence>
<dbReference type="AlphaFoldDB" id="A0A833VGP1"/>
<dbReference type="PANTHER" id="PTHR31755:SF2">
    <property type="entry name" value="OS08G0320800 PROTEIN"/>
    <property type="match status" value="1"/>
</dbReference>
<proteinExistence type="predicted"/>
<dbReference type="Proteomes" id="UP000623129">
    <property type="component" value="Unassembled WGS sequence"/>
</dbReference>
<keyword evidence="3" id="KW-1185">Reference proteome</keyword>
<evidence type="ECO:0000313" key="2">
    <source>
        <dbReference type="EMBL" id="KAF3338081.1"/>
    </source>
</evidence>
<dbReference type="EMBL" id="SWLB01000006">
    <property type="protein sequence ID" value="KAF3338081.1"/>
    <property type="molecule type" value="Genomic_DNA"/>
</dbReference>